<evidence type="ECO:0000256" key="3">
    <source>
        <dbReference type="ARBA" id="ARBA00022660"/>
    </source>
</evidence>
<dbReference type="PANTHER" id="PTHR12219">
    <property type="entry name" value="NADH-UBIQUINONE OXIDOREDUCTASE"/>
    <property type="match status" value="1"/>
</dbReference>
<dbReference type="Pfam" id="PF04800">
    <property type="entry name" value="NDUS4"/>
    <property type="match status" value="1"/>
</dbReference>
<gene>
    <name evidence="7" type="ORF">HUK82_09625</name>
</gene>
<dbReference type="EMBL" id="JABXXR010000067">
    <property type="protein sequence ID" value="NVN40820.1"/>
    <property type="molecule type" value="Genomic_DNA"/>
</dbReference>
<proteinExistence type="predicted"/>
<evidence type="ECO:0000256" key="4">
    <source>
        <dbReference type="ARBA" id="ARBA00022946"/>
    </source>
</evidence>
<keyword evidence="4" id="KW-0809">Transit peptide</keyword>
<comment type="caution">
    <text evidence="7">The sequence shown here is derived from an EMBL/GenBank/DDBJ whole genome shotgun (WGS) entry which is preliminary data.</text>
</comment>
<organism evidence="7 8">
    <name type="scientific">Ameyamaea chiangmaiensis</name>
    <dbReference type="NCBI Taxonomy" id="442969"/>
    <lineage>
        <taxon>Bacteria</taxon>
        <taxon>Pseudomonadati</taxon>
        <taxon>Pseudomonadota</taxon>
        <taxon>Alphaproteobacteria</taxon>
        <taxon>Acetobacterales</taxon>
        <taxon>Acetobacteraceae</taxon>
        <taxon>Ameyamaea</taxon>
    </lineage>
</organism>
<dbReference type="InterPro" id="IPR038532">
    <property type="entry name" value="NDUFS4-like_sf"/>
</dbReference>
<keyword evidence="8" id="KW-1185">Reference proteome</keyword>
<reference evidence="7 8" key="1">
    <citation type="submission" date="2020-06" db="EMBL/GenBank/DDBJ databases">
        <title>Description of novel acetic acid bacteria.</title>
        <authorList>
            <person name="Sombolestani A."/>
        </authorList>
    </citation>
    <scope>NUCLEOTIDE SEQUENCE [LARGE SCALE GENOMIC DNA]</scope>
    <source>
        <strain evidence="7 8">LMG 27010</strain>
    </source>
</reference>
<dbReference type="Proteomes" id="UP000585665">
    <property type="component" value="Unassembled WGS sequence"/>
</dbReference>
<protein>
    <submittedName>
        <fullName evidence="7">ETC complex I subunit</fullName>
    </submittedName>
</protein>
<dbReference type="InterPro" id="IPR006885">
    <property type="entry name" value="NADH_UbQ_FeS_4_mit-like"/>
</dbReference>
<accession>A0A850PEC4</accession>
<keyword evidence="2" id="KW-0813">Transport</keyword>
<evidence type="ECO:0000313" key="8">
    <source>
        <dbReference type="Proteomes" id="UP000585665"/>
    </source>
</evidence>
<evidence type="ECO:0000256" key="6">
    <source>
        <dbReference type="ARBA" id="ARBA00023136"/>
    </source>
</evidence>
<evidence type="ECO:0000313" key="7">
    <source>
        <dbReference type="EMBL" id="NVN40820.1"/>
    </source>
</evidence>
<dbReference type="RefSeq" id="WP_176613756.1">
    <property type="nucleotide sequence ID" value="NZ_JABXXR010000067.1"/>
</dbReference>
<sequence>MRARIFKQAKNAMQSGRANTHDWILEYGQSMPRQIDPVMGWTGSADTQSQLRMVFTSEEQAVAYATRNAIPYDLELPVARVRKPSIYSDNFRPDRPLNWTH</sequence>
<evidence type="ECO:0000256" key="2">
    <source>
        <dbReference type="ARBA" id="ARBA00022448"/>
    </source>
</evidence>
<dbReference type="AlphaFoldDB" id="A0A850PEC4"/>
<name>A0A850PEC4_9PROT</name>
<comment type="subcellular location">
    <subcellularLocation>
        <location evidence="1">Membrane</location>
    </subcellularLocation>
</comment>
<evidence type="ECO:0000256" key="5">
    <source>
        <dbReference type="ARBA" id="ARBA00022982"/>
    </source>
</evidence>
<dbReference type="PANTHER" id="PTHR12219:SF8">
    <property type="entry name" value="NADH DEHYDROGENASE [UBIQUINONE] IRON-SULFUR PROTEIN 4, MITOCHONDRIAL"/>
    <property type="match status" value="1"/>
</dbReference>
<keyword evidence="3" id="KW-0679">Respiratory chain</keyword>
<dbReference type="GO" id="GO:0016020">
    <property type="term" value="C:membrane"/>
    <property type="evidence" value="ECO:0007669"/>
    <property type="project" value="UniProtKB-SubCell"/>
</dbReference>
<keyword evidence="6" id="KW-0472">Membrane</keyword>
<dbReference type="Gene3D" id="3.30.160.190">
    <property type="entry name" value="atu1810 like domain"/>
    <property type="match status" value="1"/>
</dbReference>
<keyword evidence="5" id="KW-0249">Electron transport</keyword>
<dbReference type="GO" id="GO:0022900">
    <property type="term" value="P:electron transport chain"/>
    <property type="evidence" value="ECO:0007669"/>
    <property type="project" value="InterPro"/>
</dbReference>
<evidence type="ECO:0000256" key="1">
    <source>
        <dbReference type="ARBA" id="ARBA00004370"/>
    </source>
</evidence>